<keyword evidence="3" id="KW-1185">Reference proteome</keyword>
<organism evidence="2 3">
    <name type="scientific">Physcomitrium patens</name>
    <name type="common">Spreading-leaved earth moss</name>
    <name type="synonym">Physcomitrella patens</name>
    <dbReference type="NCBI Taxonomy" id="3218"/>
    <lineage>
        <taxon>Eukaryota</taxon>
        <taxon>Viridiplantae</taxon>
        <taxon>Streptophyta</taxon>
        <taxon>Embryophyta</taxon>
        <taxon>Bryophyta</taxon>
        <taxon>Bryophytina</taxon>
        <taxon>Bryopsida</taxon>
        <taxon>Funariidae</taxon>
        <taxon>Funariales</taxon>
        <taxon>Funariaceae</taxon>
        <taxon>Physcomitrium</taxon>
    </lineage>
</organism>
<evidence type="ECO:0000259" key="1">
    <source>
        <dbReference type="PROSITE" id="PS52045"/>
    </source>
</evidence>
<proteinExistence type="predicted"/>
<reference evidence="2" key="3">
    <citation type="submission" date="2020-12" db="UniProtKB">
        <authorList>
            <consortium name="EnsemblPlants"/>
        </authorList>
    </citation>
    <scope>IDENTIFICATION</scope>
</reference>
<dbReference type="Gramene" id="Pp3c1_13370V3.2">
    <property type="protein sequence ID" value="Pp3c1_13370V3.2"/>
    <property type="gene ID" value="Pp3c1_13370"/>
</dbReference>
<sequence length="186" mass="20272">MENFIPIGRISYPMDFEEATYNLNKDFGNFKEDIWKLEAKLFPVDSFVHEYAVTNIPVIPGAYGGTAAVFSVNAPTVANSTEMSLSQLWVTHASYDDKSLCTVKVGWQTYPYMHTACVTNITYANAVSEVTNLDANFTSLTELAFQTDLSHHDALITSNENGISSSGGAACTPSIVLVLPQLDLAS</sequence>
<dbReference type="EnsemblPlants" id="Pp3c1_13370V3.2">
    <property type="protein sequence ID" value="Pp3c1_13370V3.2"/>
    <property type="gene ID" value="Pp3c1_13370"/>
</dbReference>
<accession>A0A7I4BMP8</accession>
<evidence type="ECO:0000313" key="3">
    <source>
        <dbReference type="Proteomes" id="UP000006727"/>
    </source>
</evidence>
<dbReference type="PROSITE" id="PS52045">
    <property type="entry name" value="NEPROSIN_PEP_CD"/>
    <property type="match status" value="1"/>
</dbReference>
<protein>
    <recommendedName>
        <fullName evidence="1">Neprosin PEP catalytic domain-containing protein</fullName>
    </recommendedName>
</protein>
<name>A0A7I4BMP8_PHYPA</name>
<reference evidence="2 3" key="1">
    <citation type="journal article" date="2008" name="Science">
        <title>The Physcomitrella genome reveals evolutionary insights into the conquest of land by plants.</title>
        <authorList>
            <person name="Rensing S."/>
            <person name="Lang D."/>
            <person name="Zimmer A."/>
            <person name="Terry A."/>
            <person name="Salamov A."/>
            <person name="Shapiro H."/>
            <person name="Nishiyama T."/>
            <person name="Perroud P.-F."/>
            <person name="Lindquist E."/>
            <person name="Kamisugi Y."/>
            <person name="Tanahashi T."/>
            <person name="Sakakibara K."/>
            <person name="Fujita T."/>
            <person name="Oishi K."/>
            <person name="Shin-I T."/>
            <person name="Kuroki Y."/>
            <person name="Toyoda A."/>
            <person name="Suzuki Y."/>
            <person name="Hashimoto A."/>
            <person name="Yamaguchi K."/>
            <person name="Sugano A."/>
            <person name="Kohara Y."/>
            <person name="Fujiyama A."/>
            <person name="Anterola A."/>
            <person name="Aoki S."/>
            <person name="Ashton N."/>
            <person name="Barbazuk W.B."/>
            <person name="Barker E."/>
            <person name="Bennetzen J."/>
            <person name="Bezanilla M."/>
            <person name="Blankenship R."/>
            <person name="Cho S.H."/>
            <person name="Dutcher S."/>
            <person name="Estelle M."/>
            <person name="Fawcett J.A."/>
            <person name="Gundlach H."/>
            <person name="Hanada K."/>
            <person name="Heyl A."/>
            <person name="Hicks K.A."/>
            <person name="Hugh J."/>
            <person name="Lohr M."/>
            <person name="Mayer K."/>
            <person name="Melkozernov A."/>
            <person name="Murata T."/>
            <person name="Nelson D."/>
            <person name="Pils B."/>
            <person name="Prigge M."/>
            <person name="Reiss B."/>
            <person name="Renner T."/>
            <person name="Rombauts S."/>
            <person name="Rushton P."/>
            <person name="Sanderfoot A."/>
            <person name="Schween G."/>
            <person name="Shiu S.-H."/>
            <person name="Stueber K."/>
            <person name="Theodoulou F.L."/>
            <person name="Tu H."/>
            <person name="Van de Peer Y."/>
            <person name="Verrier P.J."/>
            <person name="Waters E."/>
            <person name="Wood A."/>
            <person name="Yang L."/>
            <person name="Cove D."/>
            <person name="Cuming A."/>
            <person name="Hasebe M."/>
            <person name="Lucas S."/>
            <person name="Mishler D.B."/>
            <person name="Reski R."/>
            <person name="Grigoriev I."/>
            <person name="Quatrano R.S."/>
            <person name="Boore J.L."/>
        </authorList>
    </citation>
    <scope>NUCLEOTIDE SEQUENCE [LARGE SCALE GENOMIC DNA]</scope>
    <source>
        <strain evidence="2 3">cv. Gransden 2004</strain>
    </source>
</reference>
<dbReference type="Proteomes" id="UP000006727">
    <property type="component" value="Chromosome 1"/>
</dbReference>
<evidence type="ECO:0000313" key="2">
    <source>
        <dbReference type="EnsemblPlants" id="Pp3c1_13370V3.2"/>
    </source>
</evidence>
<reference evidence="2 3" key="2">
    <citation type="journal article" date="2018" name="Plant J.">
        <title>The Physcomitrella patens chromosome-scale assembly reveals moss genome structure and evolution.</title>
        <authorList>
            <person name="Lang D."/>
            <person name="Ullrich K.K."/>
            <person name="Murat F."/>
            <person name="Fuchs J."/>
            <person name="Jenkins J."/>
            <person name="Haas F.B."/>
            <person name="Piednoel M."/>
            <person name="Gundlach H."/>
            <person name="Van Bel M."/>
            <person name="Meyberg R."/>
            <person name="Vives C."/>
            <person name="Morata J."/>
            <person name="Symeonidi A."/>
            <person name="Hiss M."/>
            <person name="Muchero W."/>
            <person name="Kamisugi Y."/>
            <person name="Saleh O."/>
            <person name="Blanc G."/>
            <person name="Decker E.L."/>
            <person name="van Gessel N."/>
            <person name="Grimwood J."/>
            <person name="Hayes R.D."/>
            <person name="Graham S.W."/>
            <person name="Gunter L.E."/>
            <person name="McDaniel S.F."/>
            <person name="Hoernstein S.N.W."/>
            <person name="Larsson A."/>
            <person name="Li F.W."/>
            <person name="Perroud P.F."/>
            <person name="Phillips J."/>
            <person name="Ranjan P."/>
            <person name="Rokshar D.S."/>
            <person name="Rothfels C.J."/>
            <person name="Schneider L."/>
            <person name="Shu S."/>
            <person name="Stevenson D.W."/>
            <person name="Thummler F."/>
            <person name="Tillich M."/>
            <person name="Villarreal Aguilar J.C."/>
            <person name="Widiez T."/>
            <person name="Wong G.K."/>
            <person name="Wymore A."/>
            <person name="Zhang Y."/>
            <person name="Zimmer A.D."/>
            <person name="Quatrano R.S."/>
            <person name="Mayer K.F.X."/>
            <person name="Goodstein D."/>
            <person name="Casacuberta J.M."/>
            <person name="Vandepoele K."/>
            <person name="Reski R."/>
            <person name="Cuming A.C."/>
            <person name="Tuskan G.A."/>
            <person name="Maumus F."/>
            <person name="Salse J."/>
            <person name="Schmutz J."/>
            <person name="Rensing S.A."/>
        </authorList>
    </citation>
    <scope>NUCLEOTIDE SEQUENCE [LARGE SCALE GENOMIC DNA]</scope>
    <source>
        <strain evidence="2 3">cv. Gransden 2004</strain>
    </source>
</reference>
<dbReference type="InterPro" id="IPR004314">
    <property type="entry name" value="Neprosin"/>
</dbReference>
<dbReference type="EMBL" id="ABEU02000001">
    <property type="status" value="NOT_ANNOTATED_CDS"/>
    <property type="molecule type" value="Genomic_DNA"/>
</dbReference>
<feature type="domain" description="Neprosin PEP catalytic" evidence="1">
    <location>
        <begin position="43"/>
        <end position="186"/>
    </location>
</feature>
<dbReference type="AlphaFoldDB" id="A0A7I4BMP8"/>